<evidence type="ECO:0008006" key="5">
    <source>
        <dbReference type="Google" id="ProtNLM"/>
    </source>
</evidence>
<proteinExistence type="predicted"/>
<gene>
    <name evidence="3" type="ORF">EFY79_08000</name>
</gene>
<dbReference type="EMBL" id="RJJR01000005">
    <property type="protein sequence ID" value="RNI37333.1"/>
    <property type="molecule type" value="Genomic_DNA"/>
</dbReference>
<evidence type="ECO:0000256" key="2">
    <source>
        <dbReference type="SAM" id="Phobius"/>
    </source>
</evidence>
<keyword evidence="2" id="KW-1133">Transmembrane helix</keyword>
<feature type="transmembrane region" description="Helical" evidence="2">
    <location>
        <begin position="160"/>
        <end position="181"/>
    </location>
</feature>
<protein>
    <recommendedName>
        <fullName evidence="5">Protein BatD</fullName>
    </recommendedName>
</protein>
<dbReference type="AlphaFoldDB" id="A0A3M9NJG1"/>
<feature type="coiled-coil region" evidence="1">
    <location>
        <begin position="200"/>
        <end position="227"/>
    </location>
</feature>
<evidence type="ECO:0000313" key="3">
    <source>
        <dbReference type="EMBL" id="RNI37333.1"/>
    </source>
</evidence>
<sequence length="317" mass="36733">MEKGVYYIKFVFLTGLLFSLQRTFAQSPTVKTTVDKNDILIGQRIHFKVATSMPDNTYRLGWFSVPDSFGNFVPVIKEKIDSSYSNGNLNFSQQIIITSFDSGRQIIPPLPLSVSTLDGDSTFTIYTDSIPINVGYSPADSVLPFHDIKNIIEVHKTFQWWIWALIALGVIILGLLIFYFIRKARKKKSDEIFESKIPPFEEAMQLLDELQNENFIEKQEYKEYHTRLSDIFKRYLSRKNNINQMYLTTDELLIELNQMNLPKDKIGNFASCLRMGNAVKFARFIPADFENQKCFSEIKEMIVNIHNMETRENKDGI</sequence>
<comment type="caution">
    <text evidence="3">The sequence shown here is derived from an EMBL/GenBank/DDBJ whole genome shotgun (WGS) entry which is preliminary data.</text>
</comment>
<reference evidence="3 4" key="1">
    <citation type="submission" date="2018-11" db="EMBL/GenBank/DDBJ databases">
        <title>Draft genome sequence of Ferruginibacter sp. BO-59.</title>
        <authorList>
            <person name="Im W.T."/>
        </authorList>
    </citation>
    <scope>NUCLEOTIDE SEQUENCE [LARGE SCALE GENOMIC DNA]</scope>
    <source>
        <strain evidence="3 4">BO-59</strain>
    </source>
</reference>
<accession>A0A3M9NJG1</accession>
<evidence type="ECO:0000256" key="1">
    <source>
        <dbReference type="SAM" id="Coils"/>
    </source>
</evidence>
<keyword evidence="4" id="KW-1185">Reference proteome</keyword>
<organism evidence="3 4">
    <name type="scientific">Hanamia caeni</name>
    <dbReference type="NCBI Taxonomy" id="2294116"/>
    <lineage>
        <taxon>Bacteria</taxon>
        <taxon>Pseudomonadati</taxon>
        <taxon>Bacteroidota</taxon>
        <taxon>Chitinophagia</taxon>
        <taxon>Chitinophagales</taxon>
        <taxon>Chitinophagaceae</taxon>
        <taxon>Hanamia</taxon>
    </lineage>
</organism>
<keyword evidence="2" id="KW-0812">Transmembrane</keyword>
<keyword evidence="1" id="KW-0175">Coiled coil</keyword>
<dbReference type="RefSeq" id="WP_123120174.1">
    <property type="nucleotide sequence ID" value="NZ_RJJR01000005.1"/>
</dbReference>
<evidence type="ECO:0000313" key="4">
    <source>
        <dbReference type="Proteomes" id="UP000267223"/>
    </source>
</evidence>
<dbReference type="Proteomes" id="UP000267223">
    <property type="component" value="Unassembled WGS sequence"/>
</dbReference>
<dbReference type="OrthoDB" id="9807384at2"/>
<keyword evidence="2" id="KW-0472">Membrane</keyword>
<name>A0A3M9NJG1_9BACT</name>